<accession>A0A0D0E3E3</accession>
<dbReference type="HOGENOM" id="CLU_055683_1_0_1"/>
<evidence type="ECO:0000256" key="1">
    <source>
        <dbReference type="SAM" id="MobiDB-lite"/>
    </source>
</evidence>
<evidence type="ECO:0000313" key="2">
    <source>
        <dbReference type="EMBL" id="KIK95374.1"/>
    </source>
</evidence>
<dbReference type="GO" id="GO:0005666">
    <property type="term" value="C:RNA polymerase III complex"/>
    <property type="evidence" value="ECO:0007669"/>
    <property type="project" value="TreeGrafter"/>
</dbReference>
<keyword evidence="3" id="KW-1185">Reference proteome</keyword>
<dbReference type="GO" id="GO:0042797">
    <property type="term" value="P:tRNA transcription by RNA polymerase III"/>
    <property type="evidence" value="ECO:0007669"/>
    <property type="project" value="TreeGrafter"/>
</dbReference>
<dbReference type="AlphaFoldDB" id="A0A0D0E3E3"/>
<protein>
    <recommendedName>
        <fullName evidence="4">DNA-directed RNA polymerase III subunit RPC5</fullName>
    </recommendedName>
</protein>
<sequence>MEVDNDELVSVLPIHYSDTLSPNVHLHQFPLLARPLQIPPSAALAGKGIRARAKLMSRKFEIHVPVDTRPEVWNTEKSKDFGVAQHEGDREKNQEDQTKQREGEESRLRENRLLSEQIPQLGAYMLGVVRDGRLHFVPISETHQFRPTLTYLDIMSRKSRRSRGGGGSDTESDDGPPPDPDEVAPVVAPPKRDKRPVEVKEVQVSVRKPGDDKSLQGGMSAIRREMLLAIRAEEEEPWRSIEFCDGETAESDEVFESMFSRKEEHLECQTEITSFLKSIKGL</sequence>
<dbReference type="Proteomes" id="UP000054538">
    <property type="component" value="Unassembled WGS sequence"/>
</dbReference>
<feature type="region of interest" description="Disordered" evidence="1">
    <location>
        <begin position="73"/>
        <end position="111"/>
    </location>
</feature>
<evidence type="ECO:0000313" key="3">
    <source>
        <dbReference type="Proteomes" id="UP000054538"/>
    </source>
</evidence>
<dbReference type="OrthoDB" id="340681at2759"/>
<dbReference type="STRING" id="930991.A0A0D0E3E3"/>
<dbReference type="PANTHER" id="PTHR12069:SF0">
    <property type="entry name" value="DNA-DIRECTED RNA POLYMERASE III SUBUNIT RPC5"/>
    <property type="match status" value="1"/>
</dbReference>
<dbReference type="EMBL" id="KN825045">
    <property type="protein sequence ID" value="KIK95374.1"/>
    <property type="molecule type" value="Genomic_DNA"/>
</dbReference>
<name>A0A0D0E3E3_9AGAM</name>
<evidence type="ECO:0008006" key="4">
    <source>
        <dbReference type="Google" id="ProtNLM"/>
    </source>
</evidence>
<dbReference type="InParanoid" id="A0A0D0E3E3"/>
<dbReference type="InterPro" id="IPR006886">
    <property type="entry name" value="RNA_pol_III_Rpc5"/>
</dbReference>
<dbReference type="PANTHER" id="PTHR12069">
    <property type="entry name" value="DNA-DIRECTED RNA POLYMERASES III 80 KDA POLYPEPTIDE RNA POLYMERASE III SUBUNIT 5"/>
    <property type="match status" value="1"/>
</dbReference>
<organism evidence="2 3">
    <name type="scientific">Paxillus rubicundulus Ve08.2h10</name>
    <dbReference type="NCBI Taxonomy" id="930991"/>
    <lineage>
        <taxon>Eukaryota</taxon>
        <taxon>Fungi</taxon>
        <taxon>Dikarya</taxon>
        <taxon>Basidiomycota</taxon>
        <taxon>Agaricomycotina</taxon>
        <taxon>Agaricomycetes</taxon>
        <taxon>Agaricomycetidae</taxon>
        <taxon>Boletales</taxon>
        <taxon>Paxilineae</taxon>
        <taxon>Paxillaceae</taxon>
        <taxon>Paxillus</taxon>
    </lineage>
</organism>
<reference evidence="2 3" key="1">
    <citation type="submission" date="2014-04" db="EMBL/GenBank/DDBJ databases">
        <authorList>
            <consortium name="DOE Joint Genome Institute"/>
            <person name="Kuo A."/>
            <person name="Kohler A."/>
            <person name="Jargeat P."/>
            <person name="Nagy L.G."/>
            <person name="Floudas D."/>
            <person name="Copeland A."/>
            <person name="Barry K.W."/>
            <person name="Cichocki N."/>
            <person name="Veneault-Fourrey C."/>
            <person name="LaButti K."/>
            <person name="Lindquist E.A."/>
            <person name="Lipzen A."/>
            <person name="Lundell T."/>
            <person name="Morin E."/>
            <person name="Murat C."/>
            <person name="Sun H."/>
            <person name="Tunlid A."/>
            <person name="Henrissat B."/>
            <person name="Grigoriev I.V."/>
            <person name="Hibbett D.S."/>
            <person name="Martin F."/>
            <person name="Nordberg H.P."/>
            <person name="Cantor M.N."/>
            <person name="Hua S.X."/>
        </authorList>
    </citation>
    <scope>NUCLEOTIDE SEQUENCE [LARGE SCALE GENOMIC DNA]</scope>
    <source>
        <strain evidence="2 3">Ve08.2h10</strain>
    </source>
</reference>
<gene>
    <name evidence="2" type="ORF">PAXRUDRAFT_827066</name>
</gene>
<dbReference type="Pfam" id="PF04801">
    <property type="entry name" value="RPC5"/>
    <property type="match status" value="1"/>
</dbReference>
<reference evidence="3" key="2">
    <citation type="submission" date="2015-01" db="EMBL/GenBank/DDBJ databases">
        <title>Evolutionary Origins and Diversification of the Mycorrhizal Mutualists.</title>
        <authorList>
            <consortium name="DOE Joint Genome Institute"/>
            <consortium name="Mycorrhizal Genomics Consortium"/>
            <person name="Kohler A."/>
            <person name="Kuo A."/>
            <person name="Nagy L.G."/>
            <person name="Floudas D."/>
            <person name="Copeland A."/>
            <person name="Barry K.W."/>
            <person name="Cichocki N."/>
            <person name="Veneault-Fourrey C."/>
            <person name="LaButti K."/>
            <person name="Lindquist E.A."/>
            <person name="Lipzen A."/>
            <person name="Lundell T."/>
            <person name="Morin E."/>
            <person name="Murat C."/>
            <person name="Riley R."/>
            <person name="Ohm R."/>
            <person name="Sun H."/>
            <person name="Tunlid A."/>
            <person name="Henrissat B."/>
            <person name="Grigoriev I.V."/>
            <person name="Hibbett D.S."/>
            <person name="Martin F."/>
        </authorList>
    </citation>
    <scope>NUCLEOTIDE SEQUENCE [LARGE SCALE GENOMIC DNA]</scope>
    <source>
        <strain evidence="3">Ve08.2h10</strain>
    </source>
</reference>
<proteinExistence type="predicted"/>
<dbReference type="FunCoup" id="A0A0D0E3E3">
    <property type="interactions" value="44"/>
</dbReference>
<feature type="compositionally biased region" description="Acidic residues" evidence="1">
    <location>
        <begin position="170"/>
        <end position="182"/>
    </location>
</feature>
<feature type="region of interest" description="Disordered" evidence="1">
    <location>
        <begin position="156"/>
        <end position="216"/>
    </location>
</feature>